<comment type="caution">
    <text evidence="1">The sequence shown here is derived from an EMBL/GenBank/DDBJ whole genome shotgun (WGS) entry which is preliminary data.</text>
</comment>
<dbReference type="Proteomes" id="UP000192611">
    <property type="component" value="Unassembled WGS sequence"/>
</dbReference>
<evidence type="ECO:0000313" key="2">
    <source>
        <dbReference type="Proteomes" id="UP000192611"/>
    </source>
</evidence>
<name>A0A1W9S0K2_9BACT</name>
<reference evidence="2" key="1">
    <citation type="submission" date="2017-03" db="EMBL/GenBank/DDBJ databases">
        <title>Novel pathways for hydrocarbon cycling and metabolic interdependencies in hydrothermal sediment communities.</title>
        <authorList>
            <person name="Dombrowski N."/>
            <person name="Seitz K."/>
            <person name="Teske A."/>
            <person name="Baker B."/>
        </authorList>
    </citation>
    <scope>NUCLEOTIDE SEQUENCE [LARGE SCALE GENOMIC DNA]</scope>
</reference>
<accession>A0A1W9S0K2</accession>
<dbReference type="AlphaFoldDB" id="A0A1W9S0K2"/>
<protein>
    <submittedName>
        <fullName evidence="1">Uncharacterized protein</fullName>
    </submittedName>
</protein>
<gene>
    <name evidence="1" type="ORF">B6D57_04225</name>
</gene>
<organism evidence="1 2">
    <name type="scientific">Candidatus Coatesbacteria bacterium 4484_99</name>
    <dbReference type="NCBI Taxonomy" id="1970774"/>
    <lineage>
        <taxon>Bacteria</taxon>
        <taxon>Candidatus Coatesiibacteriota</taxon>
    </lineage>
</organism>
<evidence type="ECO:0000313" key="1">
    <source>
        <dbReference type="EMBL" id="OQX90225.1"/>
    </source>
</evidence>
<proteinExistence type="predicted"/>
<dbReference type="EMBL" id="NATQ01000085">
    <property type="protein sequence ID" value="OQX90225.1"/>
    <property type="molecule type" value="Genomic_DNA"/>
</dbReference>
<sequence>MKEHKIQGFNTEVAIGPHRYHVQTELVSGRVVTLIFENGAVIGGRKTELITGEVDKDEDAVLERVKGSMMEQHRAMVESLKRDMTPDEKMEEEGKRVEEDKDLIKKFLEEWAGE</sequence>